<dbReference type="PANTHER" id="PTHR35994">
    <property type="entry name" value="EXPRESSED PROTEIN"/>
    <property type="match status" value="1"/>
</dbReference>
<dbReference type="InterPro" id="IPR044710">
    <property type="entry name" value="PTAC6"/>
</dbReference>
<name>D8RZK0_SELML</name>
<keyword evidence="2" id="KW-1185">Reference proteome</keyword>
<accession>D8RZK0</accession>
<dbReference type="InParanoid" id="D8RZK0"/>
<reference evidence="1 2" key="1">
    <citation type="journal article" date="2011" name="Science">
        <title>The Selaginella genome identifies genetic changes associated with the evolution of vascular plants.</title>
        <authorList>
            <person name="Banks J.A."/>
            <person name="Nishiyama T."/>
            <person name="Hasebe M."/>
            <person name="Bowman J.L."/>
            <person name="Gribskov M."/>
            <person name="dePamphilis C."/>
            <person name="Albert V.A."/>
            <person name="Aono N."/>
            <person name="Aoyama T."/>
            <person name="Ambrose B.A."/>
            <person name="Ashton N.W."/>
            <person name="Axtell M.J."/>
            <person name="Barker E."/>
            <person name="Barker M.S."/>
            <person name="Bennetzen J.L."/>
            <person name="Bonawitz N.D."/>
            <person name="Chapple C."/>
            <person name="Cheng C."/>
            <person name="Correa L.G."/>
            <person name="Dacre M."/>
            <person name="DeBarry J."/>
            <person name="Dreyer I."/>
            <person name="Elias M."/>
            <person name="Engstrom E.M."/>
            <person name="Estelle M."/>
            <person name="Feng L."/>
            <person name="Finet C."/>
            <person name="Floyd S.K."/>
            <person name="Frommer W.B."/>
            <person name="Fujita T."/>
            <person name="Gramzow L."/>
            <person name="Gutensohn M."/>
            <person name="Harholt J."/>
            <person name="Hattori M."/>
            <person name="Heyl A."/>
            <person name="Hirai T."/>
            <person name="Hiwatashi Y."/>
            <person name="Ishikawa M."/>
            <person name="Iwata M."/>
            <person name="Karol K.G."/>
            <person name="Koehler B."/>
            <person name="Kolukisaoglu U."/>
            <person name="Kubo M."/>
            <person name="Kurata T."/>
            <person name="Lalonde S."/>
            <person name="Li K."/>
            <person name="Li Y."/>
            <person name="Litt A."/>
            <person name="Lyons E."/>
            <person name="Manning G."/>
            <person name="Maruyama T."/>
            <person name="Michael T.P."/>
            <person name="Mikami K."/>
            <person name="Miyazaki S."/>
            <person name="Morinaga S."/>
            <person name="Murata T."/>
            <person name="Mueller-Roeber B."/>
            <person name="Nelson D.R."/>
            <person name="Obara M."/>
            <person name="Oguri Y."/>
            <person name="Olmstead R.G."/>
            <person name="Onodera N."/>
            <person name="Petersen B.L."/>
            <person name="Pils B."/>
            <person name="Prigge M."/>
            <person name="Rensing S.A."/>
            <person name="Riano-Pachon D.M."/>
            <person name="Roberts A.W."/>
            <person name="Sato Y."/>
            <person name="Scheller H.V."/>
            <person name="Schulz B."/>
            <person name="Schulz C."/>
            <person name="Shakirov E.V."/>
            <person name="Shibagaki N."/>
            <person name="Shinohara N."/>
            <person name="Shippen D.E."/>
            <person name="Soerensen I."/>
            <person name="Sotooka R."/>
            <person name="Sugimoto N."/>
            <person name="Sugita M."/>
            <person name="Sumikawa N."/>
            <person name="Tanurdzic M."/>
            <person name="Theissen G."/>
            <person name="Ulvskov P."/>
            <person name="Wakazuki S."/>
            <person name="Weng J.K."/>
            <person name="Willats W.W."/>
            <person name="Wipf D."/>
            <person name="Wolf P.G."/>
            <person name="Yang L."/>
            <person name="Zimmer A.D."/>
            <person name="Zhu Q."/>
            <person name="Mitros T."/>
            <person name="Hellsten U."/>
            <person name="Loque D."/>
            <person name="Otillar R."/>
            <person name="Salamov A."/>
            <person name="Schmutz J."/>
            <person name="Shapiro H."/>
            <person name="Lindquist E."/>
            <person name="Lucas S."/>
            <person name="Rokhsar D."/>
            <person name="Grigoriev I.V."/>
        </authorList>
    </citation>
    <scope>NUCLEOTIDE SEQUENCE [LARGE SCALE GENOMIC DNA]</scope>
</reference>
<dbReference type="HOGENOM" id="CLU_060207_2_0_1"/>
<organism evidence="2">
    <name type="scientific">Selaginella moellendorffii</name>
    <name type="common">Spikemoss</name>
    <dbReference type="NCBI Taxonomy" id="88036"/>
    <lineage>
        <taxon>Eukaryota</taxon>
        <taxon>Viridiplantae</taxon>
        <taxon>Streptophyta</taxon>
        <taxon>Embryophyta</taxon>
        <taxon>Tracheophyta</taxon>
        <taxon>Lycopodiopsida</taxon>
        <taxon>Selaginellales</taxon>
        <taxon>Selaginellaceae</taxon>
        <taxon>Selaginella</taxon>
    </lineage>
</organism>
<sequence>MLDEGADKTAEELLLGFGLPPPASAAAPVEAGPEAADGATEDRLESVVAAGTVVEYKINEDEFHKISLHECDFFIRKVPDPDDNVYDFREMYVTPPDTDVYSIPKVIGKMPKQNTRCNLGKWNEIVLVRSNDRNNPREAMGRNEFHALKVFLIKHYRNRRMEAPNFVLNFEKVFVLDGATKSIRKAKVKIEVPGGKDRDRSKEILTIRDGGKTFTIIPQEKRKSPDEVIAEFEWKRSREEFEKYLRTFRDFETSNWF</sequence>
<dbReference type="Gramene" id="EFJ22312">
    <property type="protein sequence ID" value="EFJ22312"/>
    <property type="gene ID" value="SELMODRAFT_105384"/>
</dbReference>
<dbReference type="GO" id="GO:0000427">
    <property type="term" value="C:plastid-encoded plastid RNA polymerase complex"/>
    <property type="evidence" value="ECO:0007669"/>
    <property type="project" value="InterPro"/>
</dbReference>
<dbReference type="OrthoDB" id="781981at2759"/>
<dbReference type="STRING" id="88036.D8RZK0"/>
<protein>
    <submittedName>
        <fullName evidence="1">Uncharacterized protein</fullName>
    </submittedName>
</protein>
<dbReference type="EMBL" id="GL377596">
    <property type="protein sequence ID" value="EFJ22312.1"/>
    <property type="molecule type" value="Genomic_DNA"/>
</dbReference>
<evidence type="ECO:0000313" key="1">
    <source>
        <dbReference type="EMBL" id="EFJ22312.1"/>
    </source>
</evidence>
<dbReference type="KEGG" id="smo:SELMODRAFT_105384"/>
<dbReference type="FunCoup" id="D8RZK0">
    <property type="interactions" value="1697"/>
</dbReference>
<dbReference type="Proteomes" id="UP000001514">
    <property type="component" value="Unassembled WGS sequence"/>
</dbReference>
<dbReference type="PANTHER" id="PTHR35994:SF1">
    <property type="entry name" value="PLASTID TRANSCRIPTIONALLY ACTIVE PROTEIN 6, CHLOROPLASTIC"/>
    <property type="match status" value="1"/>
</dbReference>
<dbReference type="AlphaFoldDB" id="D8RZK0"/>
<proteinExistence type="predicted"/>
<gene>
    <name evidence="1" type="ORF">SELMODRAFT_105384</name>
</gene>
<dbReference type="eggNOG" id="ENOG502QWJH">
    <property type="taxonomic scope" value="Eukaryota"/>
</dbReference>
<evidence type="ECO:0000313" key="2">
    <source>
        <dbReference type="Proteomes" id="UP000001514"/>
    </source>
</evidence>